<evidence type="ECO:0000256" key="7">
    <source>
        <dbReference type="ARBA" id="ARBA00022833"/>
    </source>
</evidence>
<dbReference type="GO" id="GO:0072527">
    <property type="term" value="P:pyrimidine-containing compound metabolic process"/>
    <property type="evidence" value="ECO:0007669"/>
    <property type="project" value="UniProtKB-ARBA"/>
</dbReference>
<comment type="subunit">
    <text evidence="3">Homodimer.</text>
</comment>
<proteinExistence type="predicted"/>
<dbReference type="STRING" id="1220583.GOACH_03_05450"/>
<comment type="cofactor">
    <cofactor evidence="1">
        <name>Zn(2+)</name>
        <dbReference type="ChEBI" id="CHEBI:29105"/>
    </cofactor>
</comment>
<evidence type="ECO:0000256" key="2">
    <source>
        <dbReference type="ARBA" id="ARBA00004496"/>
    </source>
</evidence>
<organism evidence="10 11">
    <name type="scientific">Gordonia aichiensis NBRC 108223</name>
    <dbReference type="NCBI Taxonomy" id="1220583"/>
    <lineage>
        <taxon>Bacteria</taxon>
        <taxon>Bacillati</taxon>
        <taxon>Actinomycetota</taxon>
        <taxon>Actinomycetes</taxon>
        <taxon>Mycobacteriales</taxon>
        <taxon>Gordoniaceae</taxon>
        <taxon>Gordonia</taxon>
    </lineage>
</organism>
<feature type="domain" description="CMP/dCMP-type deaminase" evidence="9">
    <location>
        <begin position="36"/>
        <end position="152"/>
    </location>
</feature>
<evidence type="ECO:0000259" key="9">
    <source>
        <dbReference type="PROSITE" id="PS51747"/>
    </source>
</evidence>
<dbReference type="InterPro" id="IPR016193">
    <property type="entry name" value="Cytidine_deaminase-like"/>
</dbReference>
<evidence type="ECO:0000256" key="3">
    <source>
        <dbReference type="ARBA" id="ARBA00011738"/>
    </source>
</evidence>
<keyword evidence="6" id="KW-0378">Hydrolase</keyword>
<dbReference type="GO" id="GO:0055086">
    <property type="term" value="P:nucleobase-containing small molecule metabolic process"/>
    <property type="evidence" value="ECO:0007669"/>
    <property type="project" value="UniProtKB-ARBA"/>
</dbReference>
<sequence length="198" mass="21433">MHVAVGARHDGLSVEDHCVTAHSRVMLPRHQTTSPVDAVALLDTAYQQAQLGVAEGGIPIGAALFSADGTLLGEGRNRRVQHDDPSVHGETDAFRAAGRQRDYSSTIMVTTLAPCWYCSGLIRQFGIGTVLIGENRTFAGGEEWLRDLGVDVIVLDDERCVAMMTDFIADHPALWNEDIGVVDGGVHEARSEKRETVL</sequence>
<evidence type="ECO:0000313" key="11">
    <source>
        <dbReference type="Proteomes" id="UP000010988"/>
    </source>
</evidence>
<dbReference type="CDD" id="cd01285">
    <property type="entry name" value="nucleoside_deaminase"/>
    <property type="match status" value="1"/>
</dbReference>
<dbReference type="PANTHER" id="PTHR11079">
    <property type="entry name" value="CYTOSINE DEAMINASE FAMILY MEMBER"/>
    <property type="match status" value="1"/>
</dbReference>
<name>L7KHV7_9ACTN</name>
<dbReference type="InterPro" id="IPR002125">
    <property type="entry name" value="CMP_dCMP_dom"/>
</dbReference>
<keyword evidence="7" id="KW-0862">Zinc</keyword>
<protein>
    <submittedName>
        <fullName evidence="10">Putative cytosine deaminase</fullName>
    </submittedName>
</protein>
<dbReference type="GO" id="GO:0008835">
    <property type="term" value="F:diaminohydroxyphosphoribosylaminopyrimidine deaminase activity"/>
    <property type="evidence" value="ECO:0007669"/>
    <property type="project" value="TreeGrafter"/>
</dbReference>
<evidence type="ECO:0000256" key="8">
    <source>
        <dbReference type="ARBA" id="ARBA00060693"/>
    </source>
</evidence>
<dbReference type="GO" id="GO:0046872">
    <property type="term" value="F:metal ion binding"/>
    <property type="evidence" value="ECO:0007669"/>
    <property type="project" value="UniProtKB-KW"/>
</dbReference>
<dbReference type="SUPFAM" id="SSF53927">
    <property type="entry name" value="Cytidine deaminase-like"/>
    <property type="match status" value="1"/>
</dbReference>
<keyword evidence="4" id="KW-0963">Cytoplasm</keyword>
<dbReference type="Proteomes" id="UP000010988">
    <property type="component" value="Unassembled WGS sequence"/>
</dbReference>
<dbReference type="FunFam" id="3.40.140.10:FF:000016">
    <property type="entry name" value="Cytosine deaminase"/>
    <property type="match status" value="1"/>
</dbReference>
<gene>
    <name evidence="10" type="ORF">GOACH_03_05450</name>
</gene>
<dbReference type="Gene3D" id="3.40.140.10">
    <property type="entry name" value="Cytidine Deaminase, domain 2"/>
    <property type="match status" value="1"/>
</dbReference>
<dbReference type="GO" id="GO:0005737">
    <property type="term" value="C:cytoplasm"/>
    <property type="evidence" value="ECO:0007669"/>
    <property type="project" value="UniProtKB-SubCell"/>
</dbReference>
<keyword evidence="11" id="KW-1185">Reference proteome</keyword>
<evidence type="ECO:0000256" key="1">
    <source>
        <dbReference type="ARBA" id="ARBA00001947"/>
    </source>
</evidence>
<keyword evidence="5" id="KW-0479">Metal-binding</keyword>
<dbReference type="AlphaFoldDB" id="L7KHV7"/>
<dbReference type="PANTHER" id="PTHR11079:SF190">
    <property type="entry name" value="CYTOSINE DEAMINASE"/>
    <property type="match status" value="1"/>
</dbReference>
<comment type="pathway">
    <text evidence="8">Pyrimidine metabolism.</text>
</comment>
<comment type="subcellular location">
    <subcellularLocation>
        <location evidence="2">Cytoplasm</location>
    </subcellularLocation>
</comment>
<dbReference type="eggNOG" id="COG0590">
    <property type="taxonomic scope" value="Bacteria"/>
</dbReference>
<evidence type="ECO:0000256" key="5">
    <source>
        <dbReference type="ARBA" id="ARBA00022723"/>
    </source>
</evidence>
<evidence type="ECO:0000256" key="4">
    <source>
        <dbReference type="ARBA" id="ARBA00022490"/>
    </source>
</evidence>
<dbReference type="Pfam" id="PF00383">
    <property type="entry name" value="dCMP_cyt_deam_1"/>
    <property type="match status" value="1"/>
</dbReference>
<comment type="caution">
    <text evidence="10">The sequence shown here is derived from an EMBL/GenBank/DDBJ whole genome shotgun (WGS) entry which is preliminary data.</text>
</comment>
<accession>L7KHV7</accession>
<dbReference type="PROSITE" id="PS51747">
    <property type="entry name" value="CYT_DCMP_DEAMINASES_2"/>
    <property type="match status" value="1"/>
</dbReference>
<reference evidence="10 11" key="1">
    <citation type="submission" date="2012-12" db="EMBL/GenBank/DDBJ databases">
        <title>Whole genome shotgun sequence of Gordonia aichiensis NBRC 108223.</title>
        <authorList>
            <person name="Isaki-Nakamura S."/>
            <person name="Hosoyama A."/>
            <person name="Tsuchikane K."/>
            <person name="Ando Y."/>
            <person name="Baba S."/>
            <person name="Ohji S."/>
            <person name="Hamada M."/>
            <person name="Tamura T."/>
            <person name="Yamazoe A."/>
            <person name="Yamazaki S."/>
            <person name="Fujita N."/>
        </authorList>
    </citation>
    <scope>NUCLEOTIDE SEQUENCE [LARGE SCALE GENOMIC DNA]</scope>
    <source>
        <strain evidence="10 11">NBRC 108223</strain>
    </source>
</reference>
<dbReference type="EMBL" id="BANR01000003">
    <property type="protein sequence ID" value="GAC47522.1"/>
    <property type="molecule type" value="Genomic_DNA"/>
</dbReference>
<evidence type="ECO:0000256" key="6">
    <source>
        <dbReference type="ARBA" id="ARBA00022801"/>
    </source>
</evidence>
<evidence type="ECO:0000313" key="10">
    <source>
        <dbReference type="EMBL" id="GAC47522.1"/>
    </source>
</evidence>